<evidence type="ECO:0000313" key="2">
    <source>
        <dbReference type="EMBL" id="QGG81096.1"/>
    </source>
</evidence>
<evidence type="ECO:0000256" key="1">
    <source>
        <dbReference type="SAM" id="Phobius"/>
    </source>
</evidence>
<keyword evidence="1" id="KW-0812">Transmembrane</keyword>
<protein>
    <submittedName>
        <fullName evidence="2">DUF1499 domain-containing protein</fullName>
    </submittedName>
</protein>
<feature type="transmembrane region" description="Helical" evidence="1">
    <location>
        <begin position="32"/>
        <end position="48"/>
    </location>
</feature>
<proteinExistence type="predicted"/>
<dbReference type="EMBL" id="CP045871">
    <property type="protein sequence ID" value="QGG81096.1"/>
    <property type="molecule type" value="Genomic_DNA"/>
</dbReference>
<dbReference type="InterPro" id="IPR010865">
    <property type="entry name" value="DUF1499"/>
</dbReference>
<feature type="transmembrane region" description="Helical" evidence="1">
    <location>
        <begin position="55"/>
        <end position="74"/>
    </location>
</feature>
<reference evidence="2 3" key="1">
    <citation type="submission" date="2019-11" db="EMBL/GenBank/DDBJ databases">
        <authorList>
            <person name="Khan S.A."/>
            <person name="Jeon C.O."/>
            <person name="Chun B.H."/>
        </authorList>
    </citation>
    <scope>NUCLEOTIDE SEQUENCE [LARGE SCALE GENOMIC DNA]</scope>
    <source>
        <strain evidence="2 3">IMCC 1097</strain>
    </source>
</reference>
<evidence type="ECO:0000313" key="3">
    <source>
        <dbReference type="Proteomes" id="UP000388235"/>
    </source>
</evidence>
<dbReference type="OrthoDB" id="1523552at2"/>
<keyword evidence="1" id="KW-1133">Transmembrane helix</keyword>
<accession>A0A5Q2QGD9</accession>
<dbReference type="KEGG" id="llp:GH975_11190"/>
<dbReference type="Proteomes" id="UP000388235">
    <property type="component" value="Chromosome"/>
</dbReference>
<keyword evidence="3" id="KW-1185">Reference proteome</keyword>
<organism evidence="2 3">
    <name type="scientific">Litorivicinus lipolyticus</name>
    <dbReference type="NCBI Taxonomy" id="418701"/>
    <lineage>
        <taxon>Bacteria</taxon>
        <taxon>Pseudomonadati</taxon>
        <taxon>Pseudomonadota</taxon>
        <taxon>Gammaproteobacteria</taxon>
        <taxon>Oceanospirillales</taxon>
        <taxon>Litorivicinaceae</taxon>
        <taxon>Litorivicinus</taxon>
    </lineage>
</organism>
<dbReference type="RefSeq" id="WP_153714599.1">
    <property type="nucleotide sequence ID" value="NZ_CP045871.1"/>
</dbReference>
<dbReference type="Pfam" id="PF07386">
    <property type="entry name" value="DUF1499"/>
    <property type="match status" value="1"/>
</dbReference>
<keyword evidence="1" id="KW-0472">Membrane</keyword>
<dbReference type="AlphaFoldDB" id="A0A5Q2QGD9"/>
<sequence>MAKIGLILALAGCIFGPLLVRAGLPYRLGLGLFTLGTLLAAGLGLWLARENLWALLGAVPLVLVAPMVLKALSLPPIADVMTRLQPAIEFIVPPPGDNDLAISAAVGDAHRNHYHDLRTRVDADSPRTWILAYAERAGWVLTQEREQALQFEVRSRIFGFTDDVVVRWAADGDNVRVDARSRSRVGVSDLGANAKRLRALLGVAAD</sequence>
<name>A0A5Q2QGD9_9GAMM</name>
<gene>
    <name evidence="2" type="ORF">GH975_11190</name>
</gene>